<organism evidence="9 10">
    <name type="scientific">Actinomadura napierensis</name>
    <dbReference type="NCBI Taxonomy" id="267854"/>
    <lineage>
        <taxon>Bacteria</taxon>
        <taxon>Bacillati</taxon>
        <taxon>Actinomycetota</taxon>
        <taxon>Actinomycetes</taxon>
        <taxon>Streptosporangiales</taxon>
        <taxon>Thermomonosporaceae</taxon>
        <taxon>Actinomadura</taxon>
    </lineage>
</organism>
<keyword evidence="6 7" id="KW-0472">Membrane</keyword>
<feature type="transmembrane region" description="Helical" evidence="7">
    <location>
        <begin position="282"/>
        <end position="300"/>
    </location>
</feature>
<protein>
    <submittedName>
        <fullName evidence="9">MMPL family transporter</fullName>
    </submittedName>
</protein>
<comment type="similarity">
    <text evidence="2">Belongs to the resistance-nodulation-cell division (RND) (TC 2.A.6) family. MmpL subfamily.</text>
</comment>
<evidence type="ECO:0000256" key="2">
    <source>
        <dbReference type="ARBA" id="ARBA00010157"/>
    </source>
</evidence>
<dbReference type="EMBL" id="BAAAMR010000116">
    <property type="protein sequence ID" value="GAA2164037.1"/>
    <property type="molecule type" value="Genomic_DNA"/>
</dbReference>
<keyword evidence="3" id="KW-1003">Cell membrane</keyword>
<evidence type="ECO:0000313" key="9">
    <source>
        <dbReference type="EMBL" id="GAA2164037.1"/>
    </source>
</evidence>
<comment type="subcellular location">
    <subcellularLocation>
        <location evidence="1">Cell membrane</location>
        <topology evidence="1">Multi-pass membrane protein</topology>
    </subcellularLocation>
</comment>
<evidence type="ECO:0000259" key="8">
    <source>
        <dbReference type="Pfam" id="PF03176"/>
    </source>
</evidence>
<evidence type="ECO:0000256" key="3">
    <source>
        <dbReference type="ARBA" id="ARBA00022475"/>
    </source>
</evidence>
<comment type="caution">
    <text evidence="9">The sequence shown here is derived from an EMBL/GenBank/DDBJ whole genome shotgun (WGS) entry which is preliminary data.</text>
</comment>
<feature type="transmembrane region" description="Helical" evidence="7">
    <location>
        <begin position="553"/>
        <end position="572"/>
    </location>
</feature>
<reference evidence="9 10" key="1">
    <citation type="journal article" date="2019" name="Int. J. Syst. Evol. Microbiol.">
        <title>The Global Catalogue of Microorganisms (GCM) 10K type strain sequencing project: providing services to taxonomists for standard genome sequencing and annotation.</title>
        <authorList>
            <consortium name="The Broad Institute Genomics Platform"/>
            <consortium name="The Broad Institute Genome Sequencing Center for Infectious Disease"/>
            <person name="Wu L."/>
            <person name="Ma J."/>
        </authorList>
    </citation>
    <scope>NUCLEOTIDE SEQUENCE [LARGE SCALE GENOMIC DNA]</scope>
    <source>
        <strain evidence="9 10">JCM 13850</strain>
    </source>
</reference>
<dbReference type="InterPro" id="IPR004869">
    <property type="entry name" value="MMPL_dom"/>
</dbReference>
<evidence type="ECO:0000256" key="1">
    <source>
        <dbReference type="ARBA" id="ARBA00004651"/>
    </source>
</evidence>
<feature type="domain" description="Membrane transport protein MMPL" evidence="8">
    <location>
        <begin position="427"/>
        <end position="699"/>
    </location>
</feature>
<evidence type="ECO:0000256" key="4">
    <source>
        <dbReference type="ARBA" id="ARBA00022692"/>
    </source>
</evidence>
<feature type="transmembrane region" description="Helical" evidence="7">
    <location>
        <begin position="312"/>
        <end position="335"/>
    </location>
</feature>
<dbReference type="SUPFAM" id="SSF82866">
    <property type="entry name" value="Multidrug efflux transporter AcrB transmembrane domain"/>
    <property type="match status" value="2"/>
</dbReference>
<feature type="transmembrane region" description="Helical" evidence="7">
    <location>
        <begin position="636"/>
        <end position="655"/>
    </location>
</feature>
<feature type="domain" description="Membrane transport protein MMPL" evidence="8">
    <location>
        <begin position="46"/>
        <end position="377"/>
    </location>
</feature>
<evidence type="ECO:0000256" key="6">
    <source>
        <dbReference type="ARBA" id="ARBA00023136"/>
    </source>
</evidence>
<dbReference type="InterPro" id="IPR050545">
    <property type="entry name" value="Mycobact_MmpL"/>
</dbReference>
<dbReference type="Gene3D" id="1.20.1640.10">
    <property type="entry name" value="Multidrug efflux transporter AcrB transmembrane domain"/>
    <property type="match status" value="2"/>
</dbReference>
<sequence length="730" mass="76128">MFERWGRWVHRRRRWVLAVAGAALVFAGVWGTGVFGALTSSGGFDTPGSESARATQIAERELGRDQADVVILYTGRPGMTVDDPAYKASVDRALGAIPKDKVAGTSTYWTTRAPQFVSKDRTSTYAVLQLTGKDEGARQDSYDAIKDDLTEAGGGLTAKVGGSLGTQTAINERVSSDIGRAEGMAMPVLLVLLVLIFGGLVSASLPLLIGGIAILGSFTALHALTYVTDVSIFAVNITTFLGLGLAIDYGLFMVSRFREEIRRDGATTEDALAATMATAGRTVAVSGVTVAVSLSGLLLFDQNFLVSMGYGGIATVFVCMVGALTVLPALLAALGPKVNALAIRRRKAAPATAESRAKSEADGWWGRLAHSVMRRPVIYAVATVALLLTLGSPFLHINWGGVDAKVLPSGADARVVSEELQTRFPSNSTEAVQTVVTGTSDRAAIQSYGDRLAALPGATGATVTGAKGDTTRIALTYSAEPDSAAARDLVHRVRDVPAPPGAQAHVGGSTADVVDQLSSIGGTLPWLALLVGGVTFALLFLAFGSVVLPLKAIVMNMLSLSATFGVVVLIFQDGHLSGPLGFTATGAISPSMPILMLAMLFGISMDYEVFLLSRVREQYDLTGSNTTAVATGVQRTGAIITSAALLFIVVIGAFATSGVAFIKMTGVGMAVAILVDATVVRALLVPATMRLLGRANWWAPGPLARLYGRYGLREGDSAAPPRAAEPAPVR</sequence>
<feature type="transmembrane region" description="Helical" evidence="7">
    <location>
        <begin position="592"/>
        <end position="615"/>
    </location>
</feature>
<dbReference type="Pfam" id="PF03176">
    <property type="entry name" value="MMPL"/>
    <property type="match status" value="2"/>
</dbReference>
<keyword evidence="5 7" id="KW-1133">Transmembrane helix</keyword>
<evidence type="ECO:0000256" key="7">
    <source>
        <dbReference type="SAM" id="Phobius"/>
    </source>
</evidence>
<dbReference type="Proteomes" id="UP001501020">
    <property type="component" value="Unassembled WGS sequence"/>
</dbReference>
<accession>A0ABN3AEK1</accession>
<feature type="transmembrane region" description="Helical" evidence="7">
    <location>
        <begin position="526"/>
        <end position="546"/>
    </location>
</feature>
<keyword evidence="4 7" id="KW-0812">Transmembrane</keyword>
<feature type="transmembrane region" description="Helical" evidence="7">
    <location>
        <begin position="661"/>
        <end position="684"/>
    </location>
</feature>
<feature type="transmembrane region" description="Helical" evidence="7">
    <location>
        <begin position="377"/>
        <end position="399"/>
    </location>
</feature>
<proteinExistence type="inferred from homology"/>
<name>A0ABN3AEK1_9ACTN</name>
<evidence type="ECO:0000313" key="10">
    <source>
        <dbReference type="Proteomes" id="UP001501020"/>
    </source>
</evidence>
<dbReference type="RefSeq" id="WP_344280680.1">
    <property type="nucleotide sequence ID" value="NZ_BAAAMR010000116.1"/>
</dbReference>
<dbReference type="PANTHER" id="PTHR33406:SF11">
    <property type="entry name" value="MEMBRANE PROTEIN SCO6666-RELATED"/>
    <property type="match status" value="1"/>
</dbReference>
<gene>
    <name evidence="9" type="ORF">GCM10009727_81160</name>
</gene>
<keyword evidence="10" id="KW-1185">Reference proteome</keyword>
<feature type="transmembrane region" description="Helical" evidence="7">
    <location>
        <begin position="233"/>
        <end position="254"/>
    </location>
</feature>
<feature type="transmembrane region" description="Helical" evidence="7">
    <location>
        <begin position="184"/>
        <end position="201"/>
    </location>
</feature>
<dbReference type="PANTHER" id="PTHR33406">
    <property type="entry name" value="MEMBRANE PROTEIN MJ1562-RELATED"/>
    <property type="match status" value="1"/>
</dbReference>
<evidence type="ECO:0000256" key="5">
    <source>
        <dbReference type="ARBA" id="ARBA00022989"/>
    </source>
</evidence>